<proteinExistence type="predicted"/>
<evidence type="ECO:0000313" key="3">
    <source>
        <dbReference type="Proteomes" id="UP000651668"/>
    </source>
</evidence>
<name>A0A916XHA9_9SPHI</name>
<dbReference type="Proteomes" id="UP000651668">
    <property type="component" value="Unassembled WGS sequence"/>
</dbReference>
<keyword evidence="1" id="KW-0472">Membrane</keyword>
<sequence length="52" mass="6030">MLIKLNPVFPSYARHREEKIEQALSKQQWIFADRIVMLIMLLAVITGAIVFS</sequence>
<reference evidence="2" key="1">
    <citation type="journal article" date="2014" name="Int. J. Syst. Evol. Microbiol.">
        <title>Complete genome sequence of Corynebacterium casei LMG S-19264T (=DSM 44701T), isolated from a smear-ripened cheese.</title>
        <authorList>
            <consortium name="US DOE Joint Genome Institute (JGI-PGF)"/>
            <person name="Walter F."/>
            <person name="Albersmeier A."/>
            <person name="Kalinowski J."/>
            <person name="Ruckert C."/>
        </authorList>
    </citation>
    <scope>NUCLEOTIDE SEQUENCE</scope>
    <source>
        <strain evidence="2">CGMCC 1.15343</strain>
    </source>
</reference>
<keyword evidence="3" id="KW-1185">Reference proteome</keyword>
<dbReference type="RefSeq" id="WP_188627629.1">
    <property type="nucleotide sequence ID" value="NZ_BMIL01000010.1"/>
</dbReference>
<organism evidence="2 3">
    <name type="scientific">Pedobacter quisquiliarum</name>
    <dbReference type="NCBI Taxonomy" id="1834438"/>
    <lineage>
        <taxon>Bacteria</taxon>
        <taxon>Pseudomonadati</taxon>
        <taxon>Bacteroidota</taxon>
        <taxon>Sphingobacteriia</taxon>
        <taxon>Sphingobacteriales</taxon>
        <taxon>Sphingobacteriaceae</taxon>
        <taxon>Pedobacter</taxon>
    </lineage>
</organism>
<evidence type="ECO:0000256" key="1">
    <source>
        <dbReference type="SAM" id="Phobius"/>
    </source>
</evidence>
<feature type="transmembrane region" description="Helical" evidence="1">
    <location>
        <begin position="29"/>
        <end position="51"/>
    </location>
</feature>
<protein>
    <submittedName>
        <fullName evidence="2">Uncharacterized protein</fullName>
    </submittedName>
</protein>
<comment type="caution">
    <text evidence="2">The sequence shown here is derived from an EMBL/GenBank/DDBJ whole genome shotgun (WGS) entry which is preliminary data.</text>
</comment>
<reference evidence="2" key="2">
    <citation type="submission" date="2020-09" db="EMBL/GenBank/DDBJ databases">
        <authorList>
            <person name="Sun Q."/>
            <person name="Zhou Y."/>
        </authorList>
    </citation>
    <scope>NUCLEOTIDE SEQUENCE</scope>
    <source>
        <strain evidence="2">CGMCC 1.15343</strain>
    </source>
</reference>
<evidence type="ECO:0000313" key="2">
    <source>
        <dbReference type="EMBL" id="GGC73457.1"/>
    </source>
</evidence>
<dbReference type="AlphaFoldDB" id="A0A916XHA9"/>
<keyword evidence="1" id="KW-0812">Transmembrane</keyword>
<accession>A0A916XHA9</accession>
<gene>
    <name evidence="2" type="ORF">GCM10011387_28800</name>
</gene>
<keyword evidence="1" id="KW-1133">Transmembrane helix</keyword>
<dbReference type="EMBL" id="BMIL01000010">
    <property type="protein sequence ID" value="GGC73457.1"/>
    <property type="molecule type" value="Genomic_DNA"/>
</dbReference>